<keyword evidence="4" id="KW-1185">Reference proteome</keyword>
<dbReference type="EMBL" id="CAJFCW020000002">
    <property type="protein sequence ID" value="CAG9091145.1"/>
    <property type="molecule type" value="Genomic_DNA"/>
</dbReference>
<dbReference type="PANTHER" id="PTHR12243">
    <property type="entry name" value="MADF DOMAIN TRANSCRIPTION FACTOR"/>
    <property type="match status" value="1"/>
</dbReference>
<dbReference type="GO" id="GO:0005634">
    <property type="term" value="C:nucleus"/>
    <property type="evidence" value="ECO:0007669"/>
    <property type="project" value="TreeGrafter"/>
</dbReference>
<dbReference type="Proteomes" id="UP000783686">
    <property type="component" value="Unassembled WGS sequence"/>
</dbReference>
<dbReference type="InterPro" id="IPR006578">
    <property type="entry name" value="MADF-dom"/>
</dbReference>
<feature type="domain" description="MADF" evidence="2">
    <location>
        <begin position="11"/>
        <end position="97"/>
    </location>
</feature>
<dbReference type="OrthoDB" id="5984255at2759"/>
<dbReference type="EMBL" id="CAJFDH010000002">
    <property type="protein sequence ID" value="CAD5210341.1"/>
    <property type="molecule type" value="Genomic_DNA"/>
</dbReference>
<dbReference type="Pfam" id="PF10545">
    <property type="entry name" value="MADF_DNA_bdg"/>
    <property type="match status" value="1"/>
</dbReference>
<reference evidence="3" key="1">
    <citation type="submission" date="2020-09" db="EMBL/GenBank/DDBJ databases">
        <authorList>
            <person name="Kikuchi T."/>
        </authorList>
    </citation>
    <scope>NUCLEOTIDE SEQUENCE</scope>
    <source>
        <strain evidence="3">SH1</strain>
    </source>
</reference>
<organism evidence="3 4">
    <name type="scientific">Bursaphelenchus okinawaensis</name>
    <dbReference type="NCBI Taxonomy" id="465554"/>
    <lineage>
        <taxon>Eukaryota</taxon>
        <taxon>Metazoa</taxon>
        <taxon>Ecdysozoa</taxon>
        <taxon>Nematoda</taxon>
        <taxon>Chromadorea</taxon>
        <taxon>Rhabditida</taxon>
        <taxon>Tylenchina</taxon>
        <taxon>Tylenchomorpha</taxon>
        <taxon>Aphelenchoidea</taxon>
        <taxon>Aphelenchoididae</taxon>
        <taxon>Bursaphelenchus</taxon>
    </lineage>
</organism>
<evidence type="ECO:0000256" key="1">
    <source>
        <dbReference type="SAM" id="MobiDB-lite"/>
    </source>
</evidence>
<protein>
    <recommendedName>
        <fullName evidence="2">MADF domain-containing protein</fullName>
    </recommendedName>
</protein>
<dbReference type="Proteomes" id="UP000614601">
    <property type="component" value="Unassembled WGS sequence"/>
</dbReference>
<gene>
    <name evidence="3" type="ORF">BOKJ2_LOCUS3139</name>
</gene>
<dbReference type="SMART" id="SM00595">
    <property type="entry name" value="MADF"/>
    <property type="match status" value="1"/>
</dbReference>
<accession>A0A811K335</accession>
<name>A0A811K335_9BILA</name>
<comment type="caution">
    <text evidence="3">The sequence shown here is derived from an EMBL/GenBank/DDBJ whole genome shotgun (WGS) entry which is preliminary data.</text>
</comment>
<dbReference type="AlphaFoldDB" id="A0A811K335"/>
<dbReference type="InterPro" id="IPR039353">
    <property type="entry name" value="TF_Adf1"/>
</dbReference>
<proteinExistence type="predicted"/>
<evidence type="ECO:0000313" key="4">
    <source>
        <dbReference type="Proteomes" id="UP000614601"/>
    </source>
</evidence>
<feature type="compositionally biased region" description="Polar residues" evidence="1">
    <location>
        <begin position="285"/>
        <end position="301"/>
    </location>
</feature>
<feature type="compositionally biased region" description="Low complexity" evidence="1">
    <location>
        <begin position="240"/>
        <end position="251"/>
    </location>
</feature>
<feature type="compositionally biased region" description="Basic and acidic residues" evidence="1">
    <location>
        <begin position="228"/>
        <end position="239"/>
    </location>
</feature>
<dbReference type="GO" id="GO:0005667">
    <property type="term" value="C:transcription regulator complex"/>
    <property type="evidence" value="ECO:0007669"/>
    <property type="project" value="TreeGrafter"/>
</dbReference>
<evidence type="ECO:0000313" key="3">
    <source>
        <dbReference type="EMBL" id="CAD5210341.1"/>
    </source>
</evidence>
<feature type="region of interest" description="Disordered" evidence="1">
    <location>
        <begin position="285"/>
        <end position="305"/>
    </location>
</feature>
<feature type="region of interest" description="Disordered" evidence="1">
    <location>
        <begin position="175"/>
        <end position="252"/>
    </location>
</feature>
<feature type="compositionally biased region" description="Low complexity" evidence="1">
    <location>
        <begin position="206"/>
        <end position="219"/>
    </location>
</feature>
<dbReference type="PANTHER" id="PTHR12243:SF60">
    <property type="entry name" value="SI:CH211-15D5.12-RELATED"/>
    <property type="match status" value="1"/>
</dbReference>
<dbReference type="GO" id="GO:0006357">
    <property type="term" value="P:regulation of transcription by RNA polymerase II"/>
    <property type="evidence" value="ECO:0007669"/>
    <property type="project" value="TreeGrafter"/>
</dbReference>
<dbReference type="PROSITE" id="PS51029">
    <property type="entry name" value="MADF"/>
    <property type="match status" value="1"/>
</dbReference>
<evidence type="ECO:0000259" key="2">
    <source>
        <dbReference type="PROSITE" id="PS51029"/>
    </source>
</evidence>
<sequence>MSDRPPTFNELLIREVQNHPELYDQQHRVCTDNEERNMMWEVIARRIDENVTGEFAKKRWLQMRDRYRKELKMALRNMTQPKWPYFEKLSWLDPYLKDSKSAGLHPTFLGCKLESTEKNILESLHKFSEAKQSQLWNPFPNENQETSEFSYQHTVNTDSLLQNIMAASSTAFEHLQRRDDGEYSPPDSAVASTSEDGDVHINVQPSSTTASEAGSSASSHVRNQSASPEHESQPIKSDESSSNSESGQSVEQLTLDTSLLSMPGLTNPDGSLSFMGSVLRNLSATVSNNPSQTPRANSRNRNPPYLVRRGGGIKIKQERTAEVRGFKPLAKTMSVGVNQATNLLNLNGISDKDLADERLPEWTTDEDVLFARLVAVRLKKFGAKDKRIIRSRISEFMDEKEEQIELNKVRSG</sequence>